<reference evidence="1" key="2">
    <citation type="submission" date="2011-02" db="EMBL/GenBank/DDBJ databases">
        <authorList>
            <person name="MacLean D."/>
        </authorList>
    </citation>
    <scope>NUCLEOTIDE SEQUENCE</scope>
</reference>
<dbReference type="HOGENOM" id="CLU_147026_0_0_1"/>
<evidence type="ECO:0000313" key="1">
    <source>
        <dbReference type="EMBL" id="CCA25907.1"/>
    </source>
</evidence>
<accession>F0WWT0</accession>
<dbReference type="EMBL" id="FR824376">
    <property type="protein sequence ID" value="CCA25907.1"/>
    <property type="molecule type" value="Genomic_DNA"/>
</dbReference>
<name>F0WWT0_9STRA</name>
<proteinExistence type="predicted"/>
<sequence>MISRDSSSLRMSISDRTDFLVSNSEKSKNVQLRFISIMQTFFYDTLEYYCCVFLRDMYTIGTVYQLCTSCVPFCLKHPMGRRSDLLWYG</sequence>
<organism evidence="1">
    <name type="scientific">Albugo laibachii Nc14</name>
    <dbReference type="NCBI Taxonomy" id="890382"/>
    <lineage>
        <taxon>Eukaryota</taxon>
        <taxon>Sar</taxon>
        <taxon>Stramenopiles</taxon>
        <taxon>Oomycota</taxon>
        <taxon>Peronosporomycetes</taxon>
        <taxon>Albuginales</taxon>
        <taxon>Albuginaceae</taxon>
        <taxon>Albugo</taxon>
    </lineage>
</organism>
<gene>
    <name evidence="1" type="primary">AlNc14C331G10693</name>
    <name evidence="1" type="ORF">ALNC14_120510</name>
</gene>
<reference evidence="1" key="1">
    <citation type="journal article" date="2011" name="PLoS Biol.">
        <title>Gene gain and loss during evolution of obligate parasitism in the white rust pathogen of Arabidopsis thaliana.</title>
        <authorList>
            <person name="Kemen E."/>
            <person name="Gardiner A."/>
            <person name="Schultz-Larsen T."/>
            <person name="Kemen A.C."/>
            <person name="Balmuth A.L."/>
            <person name="Robert-Seilaniantz A."/>
            <person name="Bailey K."/>
            <person name="Holub E."/>
            <person name="Studholme D.J."/>
            <person name="Maclean D."/>
            <person name="Jones J.D."/>
        </authorList>
    </citation>
    <scope>NUCLEOTIDE SEQUENCE</scope>
</reference>
<protein>
    <submittedName>
        <fullName evidence="1">AlNc14C331G10693 protein</fullName>
    </submittedName>
</protein>
<dbReference type="AlphaFoldDB" id="F0WWT0"/>